<feature type="coiled-coil region" evidence="1">
    <location>
        <begin position="75"/>
        <end position="109"/>
    </location>
</feature>
<keyword evidence="1" id="KW-0175">Coiled coil</keyword>
<dbReference type="Pfam" id="PF17111">
    <property type="entry name" value="PigL_N"/>
    <property type="match status" value="1"/>
</dbReference>
<reference evidence="3 4" key="1">
    <citation type="journal article" date="2020" name="Phytopathology">
        <title>Genome Sequence Resources of Colletotrichum truncatum, C. plurivorum, C. musicola, and C. sojae: Four Species Pathogenic to Soybean (Glycine max).</title>
        <authorList>
            <person name="Rogerio F."/>
            <person name="Boufleur T.R."/>
            <person name="Ciampi-Guillardi M."/>
            <person name="Sukno S.A."/>
            <person name="Thon M.R."/>
            <person name="Massola Junior N.S."/>
            <person name="Baroncelli R."/>
        </authorList>
    </citation>
    <scope>NUCLEOTIDE SEQUENCE [LARGE SCALE GENOMIC DNA]</scope>
    <source>
        <strain evidence="3 4">LFN0009</strain>
    </source>
</reference>
<evidence type="ECO:0000259" key="2">
    <source>
        <dbReference type="Pfam" id="PF17111"/>
    </source>
</evidence>
<evidence type="ECO:0000313" key="3">
    <source>
        <dbReference type="EMBL" id="KAF6794618.1"/>
    </source>
</evidence>
<keyword evidence="4" id="KW-1185">Reference proteome</keyword>
<evidence type="ECO:0000313" key="4">
    <source>
        <dbReference type="Proteomes" id="UP000652219"/>
    </source>
</evidence>
<dbReference type="InterPro" id="IPR031348">
    <property type="entry name" value="PigL_N"/>
</dbReference>
<comment type="caution">
    <text evidence="3">The sequence shown here is derived from an EMBL/GenBank/DDBJ whole genome shotgun (WGS) entry which is preliminary data.</text>
</comment>
<dbReference type="AlphaFoldDB" id="A0A8H6MKB9"/>
<feature type="domain" description="Azaphilone pigments biosynthesis cluster protein L N-terminal" evidence="2">
    <location>
        <begin position="3"/>
        <end position="125"/>
    </location>
</feature>
<accession>A0A8H6MKB9</accession>
<evidence type="ECO:0000256" key="1">
    <source>
        <dbReference type="SAM" id="Coils"/>
    </source>
</evidence>
<gene>
    <name evidence="3" type="ORF">CSOJ01_13661</name>
</gene>
<dbReference type="Proteomes" id="UP000652219">
    <property type="component" value="Unassembled WGS sequence"/>
</dbReference>
<sequence length="141" mass="16182">MAEVFGVVISVLTVAEMAGKLGSSVLRLQRLWREVQDVPENINQLTRQLDLLRPILLDMESQHSDNDQTTTSLSIQYCHQAVDELERLAEDLQRQIVSAKKSLRTITKLKVTFKKDAMRGYHERLQLSMHMLSLAQQTHLL</sequence>
<name>A0A8H6MKB9_9PEZI</name>
<organism evidence="3 4">
    <name type="scientific">Colletotrichum sojae</name>
    <dbReference type="NCBI Taxonomy" id="2175907"/>
    <lineage>
        <taxon>Eukaryota</taxon>
        <taxon>Fungi</taxon>
        <taxon>Dikarya</taxon>
        <taxon>Ascomycota</taxon>
        <taxon>Pezizomycotina</taxon>
        <taxon>Sordariomycetes</taxon>
        <taxon>Hypocreomycetidae</taxon>
        <taxon>Glomerellales</taxon>
        <taxon>Glomerellaceae</taxon>
        <taxon>Colletotrichum</taxon>
        <taxon>Colletotrichum orchidearum species complex</taxon>
    </lineage>
</organism>
<protein>
    <recommendedName>
        <fullName evidence="2">Azaphilone pigments biosynthesis cluster protein L N-terminal domain-containing protein</fullName>
    </recommendedName>
</protein>
<proteinExistence type="predicted"/>
<dbReference type="EMBL" id="WIGN01000407">
    <property type="protein sequence ID" value="KAF6794618.1"/>
    <property type="molecule type" value="Genomic_DNA"/>
</dbReference>